<evidence type="ECO:0000313" key="1">
    <source>
        <dbReference type="EMBL" id="RCW39876.1"/>
    </source>
</evidence>
<keyword evidence="2" id="KW-1185">Reference proteome</keyword>
<accession>A0A368VJQ5</accession>
<dbReference type="AlphaFoldDB" id="A0A368VJQ5"/>
<dbReference type="EMBL" id="QPJD01000050">
    <property type="protein sequence ID" value="RCW39876.1"/>
    <property type="molecule type" value="Genomic_DNA"/>
</dbReference>
<proteinExistence type="predicted"/>
<reference evidence="1 2" key="1">
    <citation type="submission" date="2018-07" db="EMBL/GenBank/DDBJ databases">
        <title>Genomic Encyclopedia of Type Strains, Phase III (KMG-III): the genomes of soil and plant-associated and newly described type strains.</title>
        <authorList>
            <person name="Whitman W."/>
        </authorList>
    </citation>
    <scope>NUCLEOTIDE SEQUENCE [LARGE SCALE GENOMIC DNA]</scope>
    <source>
        <strain evidence="1 2">CECT 7506</strain>
    </source>
</reference>
<organism evidence="1 2">
    <name type="scientific">Paenibacillus prosopidis</name>
    <dbReference type="NCBI Taxonomy" id="630520"/>
    <lineage>
        <taxon>Bacteria</taxon>
        <taxon>Bacillati</taxon>
        <taxon>Bacillota</taxon>
        <taxon>Bacilli</taxon>
        <taxon>Bacillales</taxon>
        <taxon>Paenibacillaceae</taxon>
        <taxon>Paenibacillus</taxon>
    </lineage>
</organism>
<sequence length="289" mass="30794">MTDCTTARCQHAFVYTALKKTPPRPIVKPSGGKSFTAYSGANKQAAMKQDIMKPTPKVNTFAKSKCELLAKSVAAIDLIGMAIPGGLLVKSGAKLAIKGAIKASKCLKEPAKAIAREAKKKATEAVDKAWGFAKGLFGGGKKSKTISSKTGYLKLDLQMFASNKGTGKVKWNNGYRSPDGKFAKPTGSGRSGADAEEAAWKAIESKKGWEVTRGRVHVRDSTGQLRVYDGVAKSPSGRTIGLEVKLGSATKTPQQRAFDNRLNSSRNNKAFGVGNNKGITVDRSITIRK</sequence>
<evidence type="ECO:0000313" key="2">
    <source>
        <dbReference type="Proteomes" id="UP000252415"/>
    </source>
</evidence>
<gene>
    <name evidence="1" type="ORF">DFP97_1504</name>
</gene>
<protein>
    <submittedName>
        <fullName evidence="1">Uncharacterized protein</fullName>
    </submittedName>
</protein>
<comment type="caution">
    <text evidence="1">The sequence shown here is derived from an EMBL/GenBank/DDBJ whole genome shotgun (WGS) entry which is preliminary data.</text>
</comment>
<dbReference type="Proteomes" id="UP000252415">
    <property type="component" value="Unassembled WGS sequence"/>
</dbReference>
<name>A0A368VJQ5_9BACL</name>